<dbReference type="EMBL" id="JACCJB010000017">
    <property type="protein sequence ID" value="KAF6220146.1"/>
    <property type="molecule type" value="Genomic_DNA"/>
</dbReference>
<accession>A0A8H6F9P8</accession>
<dbReference type="InterPro" id="IPR011990">
    <property type="entry name" value="TPR-like_helical_dom_sf"/>
</dbReference>
<feature type="compositionally biased region" description="Polar residues" evidence="1">
    <location>
        <begin position="38"/>
        <end position="54"/>
    </location>
</feature>
<dbReference type="SMART" id="SM00671">
    <property type="entry name" value="SEL1"/>
    <property type="match status" value="3"/>
</dbReference>
<dbReference type="GO" id="GO:0010972">
    <property type="term" value="P:negative regulation of G2/M transition of mitotic cell cycle"/>
    <property type="evidence" value="ECO:0007669"/>
    <property type="project" value="TreeGrafter"/>
</dbReference>
<dbReference type="SUPFAM" id="SSF81901">
    <property type="entry name" value="HCP-like"/>
    <property type="match status" value="1"/>
</dbReference>
<proteinExistence type="predicted"/>
<organism evidence="2 3">
    <name type="scientific">Letharia lupina</name>
    <dbReference type="NCBI Taxonomy" id="560253"/>
    <lineage>
        <taxon>Eukaryota</taxon>
        <taxon>Fungi</taxon>
        <taxon>Dikarya</taxon>
        <taxon>Ascomycota</taxon>
        <taxon>Pezizomycotina</taxon>
        <taxon>Lecanoromycetes</taxon>
        <taxon>OSLEUM clade</taxon>
        <taxon>Lecanoromycetidae</taxon>
        <taxon>Lecanorales</taxon>
        <taxon>Lecanorineae</taxon>
        <taxon>Parmeliaceae</taxon>
        <taxon>Letharia</taxon>
    </lineage>
</organism>
<feature type="region of interest" description="Disordered" evidence="1">
    <location>
        <begin position="175"/>
        <end position="204"/>
    </location>
</feature>
<keyword evidence="3" id="KW-1185">Reference proteome</keyword>
<feature type="compositionally biased region" description="Basic and acidic residues" evidence="1">
    <location>
        <begin position="1"/>
        <end position="17"/>
    </location>
</feature>
<evidence type="ECO:0000256" key="1">
    <source>
        <dbReference type="SAM" id="MobiDB-lite"/>
    </source>
</evidence>
<reference evidence="2 3" key="1">
    <citation type="journal article" date="2020" name="Genomics">
        <title>Complete, high-quality genomes from long-read metagenomic sequencing of two wolf lichen thalli reveals enigmatic genome architecture.</title>
        <authorList>
            <person name="McKenzie S.K."/>
            <person name="Walston R.F."/>
            <person name="Allen J.L."/>
        </authorList>
    </citation>
    <scope>NUCLEOTIDE SEQUENCE [LARGE SCALE GENOMIC DNA]</scope>
    <source>
        <strain evidence="2">WasteWater1</strain>
    </source>
</reference>
<feature type="compositionally biased region" description="Low complexity" evidence="1">
    <location>
        <begin position="70"/>
        <end position="91"/>
    </location>
</feature>
<sequence length="382" mass="41732">MTLKDILKKKEKIKEDVTPSVVSPPEPDPIADGFTFVRSDTNTQELISPPSFTSEVAEPAPHKSEHRLSSHFSRLRSSSNASTQSAQSRTSPKSEKRLSQRLHLNRSRTPSSSSVNVPTDLPHIQDVAVQGEEKEAQWEERATMLAKGNPNNRPASLNGQPKGVTCEQKFYQDRFPQETPTDPEQSLSVRPGTTRSVSSAKGDENIQEAIRLHESGELVNSTAMFGRLADSNAMAQIMFGLALRHGWGVPPNPPLAIQHLSAAASSSASVESAALHSGMKKGGAAKGELVLAIYELANSFRHGWGVQKDVVAARKYYETAANLGDTDAMNEVARCYESGQGGPKDRYTAAQYYRLAEQNGSKTLGNSWIWKDKYSPKTKDSI</sequence>
<dbReference type="Gene3D" id="1.25.40.10">
    <property type="entry name" value="Tetratricopeptide repeat domain"/>
    <property type="match status" value="1"/>
</dbReference>
<feature type="compositionally biased region" description="Polar residues" evidence="1">
    <location>
        <begin position="178"/>
        <end position="199"/>
    </location>
</feature>
<dbReference type="Proteomes" id="UP000593566">
    <property type="component" value="Unassembled WGS sequence"/>
</dbReference>
<feature type="compositionally biased region" description="Polar residues" evidence="1">
    <location>
        <begin position="107"/>
        <end position="117"/>
    </location>
</feature>
<dbReference type="PANTHER" id="PTHR43628">
    <property type="entry name" value="ACTIVATOR OF C KINASE PROTEIN 1-RELATED"/>
    <property type="match status" value="1"/>
</dbReference>
<feature type="region of interest" description="Disordered" evidence="1">
    <location>
        <begin position="1"/>
        <end position="123"/>
    </location>
</feature>
<dbReference type="GeneID" id="59331688"/>
<dbReference type="PANTHER" id="PTHR43628:SF1">
    <property type="entry name" value="CHITIN SYNTHASE REGULATORY FACTOR 2-RELATED"/>
    <property type="match status" value="1"/>
</dbReference>
<dbReference type="GO" id="GO:0032153">
    <property type="term" value="C:cell division site"/>
    <property type="evidence" value="ECO:0007669"/>
    <property type="project" value="TreeGrafter"/>
</dbReference>
<evidence type="ECO:0000313" key="3">
    <source>
        <dbReference type="Proteomes" id="UP000593566"/>
    </source>
</evidence>
<evidence type="ECO:0008006" key="4">
    <source>
        <dbReference type="Google" id="ProtNLM"/>
    </source>
</evidence>
<gene>
    <name evidence="2" type="ORF">HO133_003277</name>
</gene>
<dbReference type="InterPro" id="IPR052945">
    <property type="entry name" value="Mitotic_Regulator"/>
</dbReference>
<dbReference type="InterPro" id="IPR006597">
    <property type="entry name" value="Sel1-like"/>
</dbReference>
<dbReference type="RefSeq" id="XP_037149581.1">
    <property type="nucleotide sequence ID" value="XM_037294200.1"/>
</dbReference>
<comment type="caution">
    <text evidence="2">The sequence shown here is derived from an EMBL/GenBank/DDBJ whole genome shotgun (WGS) entry which is preliminary data.</text>
</comment>
<evidence type="ECO:0000313" key="2">
    <source>
        <dbReference type="EMBL" id="KAF6220146.1"/>
    </source>
</evidence>
<dbReference type="AlphaFoldDB" id="A0A8H6F9P8"/>
<dbReference type="Pfam" id="PF08238">
    <property type="entry name" value="Sel1"/>
    <property type="match status" value="3"/>
</dbReference>
<name>A0A8H6F9P8_9LECA</name>
<protein>
    <recommendedName>
        <fullName evidence="4">HCP-like protein</fullName>
    </recommendedName>
</protein>